<feature type="transmembrane region" description="Helical" evidence="2">
    <location>
        <begin position="367"/>
        <end position="386"/>
    </location>
</feature>
<feature type="transmembrane region" description="Helical" evidence="2">
    <location>
        <begin position="28"/>
        <end position="51"/>
    </location>
</feature>
<keyword evidence="2" id="KW-1133">Transmembrane helix</keyword>
<feature type="transmembrane region" description="Helical" evidence="2">
    <location>
        <begin position="299"/>
        <end position="320"/>
    </location>
</feature>
<dbReference type="Proteomes" id="UP000239814">
    <property type="component" value="Chromosome"/>
</dbReference>
<keyword evidence="4" id="KW-1185">Reference proteome</keyword>
<sequence length="498" mass="49838">MSPTTESLATRLRRGRVSARVDATPGRAATWSLVKVAAAVPVVVTVVLAVLIALTKALAGGAFSGLAAQVGAGWLVVNQVPLTVGGVTVGVLPLLPTLLVIWAVAVLTGRAARNVESLHEVASVAGAALAGSLLWTALALAVVADGSAVSSIGQAAPLPAFGYTLLVQGLGVAIGVGRRCLQPLLQVYDFPVADRVGARAGGLAFLGLVAGGALLVTVGLVVKWERVGQLIAGGHSFDGYLGLTVLSALYLPNVVIGAAGISVGATAQAGTASVDALAVHAGAVPPLPILGVLPEESPGPIGLLVFVLPLVVGGLAGWYCRSVDVVQHLRAVGVAAAVCAALMVLGAGLAGGGAGELGRVGVSAPLAGVYCFAWVALAGALVAGAHQLSPSVRRLRSEPDVGFDLDELLADEEFADLEIVDEDDLDQTPNRSESRSGSSDAADDDTAEIAAVDDDSTDDDSTDDDTEVTAELSVTPDDTEDAVSPAPGPERGPGDGPH</sequence>
<feature type="transmembrane region" description="Helical" evidence="2">
    <location>
        <begin position="156"/>
        <end position="176"/>
    </location>
</feature>
<dbReference type="KEGG" id="git:C6V83_05070"/>
<feature type="transmembrane region" description="Helical" evidence="2">
    <location>
        <begin position="332"/>
        <end position="355"/>
    </location>
</feature>
<evidence type="ECO:0000313" key="3">
    <source>
        <dbReference type="EMBL" id="AVL99738.1"/>
    </source>
</evidence>
<dbReference type="InterPro" id="IPR045931">
    <property type="entry name" value="DUF6350"/>
</dbReference>
<dbReference type="RefSeq" id="WP_105941473.1">
    <property type="nucleotide sequence ID" value="NZ_CP027433.1"/>
</dbReference>
<feature type="transmembrane region" description="Helical" evidence="2">
    <location>
        <begin position="240"/>
        <end position="264"/>
    </location>
</feature>
<accession>A0A2S0KDI1</accession>
<reference evidence="3 4" key="1">
    <citation type="submission" date="2018-03" db="EMBL/GenBank/DDBJ databases">
        <title>Characteristics and genome of n-alkane degrading marine bacteria Gordonia iterans isolated from crude oil contaminated in Tae-an, South Korea.</title>
        <authorList>
            <person name="Lee S.-S."/>
            <person name="Kim H."/>
        </authorList>
    </citation>
    <scope>NUCLEOTIDE SEQUENCE [LARGE SCALE GENOMIC DNA]</scope>
    <source>
        <strain evidence="3 4">Co17</strain>
    </source>
</reference>
<feature type="transmembrane region" description="Helical" evidence="2">
    <location>
        <begin position="276"/>
        <end position="293"/>
    </location>
</feature>
<dbReference type="EMBL" id="CP027433">
    <property type="protein sequence ID" value="AVL99738.1"/>
    <property type="molecule type" value="Genomic_DNA"/>
</dbReference>
<feature type="transmembrane region" description="Helical" evidence="2">
    <location>
        <begin position="196"/>
        <end position="220"/>
    </location>
</feature>
<gene>
    <name evidence="3" type="ORF">C6V83_05070</name>
</gene>
<evidence type="ECO:0000256" key="1">
    <source>
        <dbReference type="SAM" id="MobiDB-lite"/>
    </source>
</evidence>
<feature type="region of interest" description="Disordered" evidence="1">
    <location>
        <begin position="418"/>
        <end position="498"/>
    </location>
</feature>
<organism evidence="3 4">
    <name type="scientific">Gordonia iterans</name>
    <dbReference type="NCBI Taxonomy" id="1004901"/>
    <lineage>
        <taxon>Bacteria</taxon>
        <taxon>Bacillati</taxon>
        <taxon>Actinomycetota</taxon>
        <taxon>Actinomycetes</taxon>
        <taxon>Mycobacteriales</taxon>
        <taxon>Gordoniaceae</taxon>
        <taxon>Gordonia</taxon>
    </lineage>
</organism>
<protein>
    <submittedName>
        <fullName evidence="3">Uncharacterized protein</fullName>
    </submittedName>
</protein>
<dbReference type="OrthoDB" id="4775522at2"/>
<feature type="compositionally biased region" description="Acidic residues" evidence="1">
    <location>
        <begin position="441"/>
        <end position="468"/>
    </location>
</feature>
<dbReference type="Pfam" id="PF19877">
    <property type="entry name" value="DUF6350"/>
    <property type="match status" value="1"/>
</dbReference>
<feature type="transmembrane region" description="Helical" evidence="2">
    <location>
        <begin position="89"/>
        <end position="109"/>
    </location>
</feature>
<keyword evidence="2" id="KW-0472">Membrane</keyword>
<dbReference type="AlphaFoldDB" id="A0A2S0KDI1"/>
<feature type="compositionally biased region" description="Polar residues" evidence="1">
    <location>
        <begin position="427"/>
        <end position="439"/>
    </location>
</feature>
<keyword evidence="2" id="KW-0812">Transmembrane</keyword>
<feature type="transmembrane region" description="Helical" evidence="2">
    <location>
        <begin position="58"/>
        <end position="77"/>
    </location>
</feature>
<feature type="transmembrane region" description="Helical" evidence="2">
    <location>
        <begin position="121"/>
        <end position="144"/>
    </location>
</feature>
<evidence type="ECO:0000256" key="2">
    <source>
        <dbReference type="SAM" id="Phobius"/>
    </source>
</evidence>
<name>A0A2S0KDI1_9ACTN</name>
<proteinExistence type="predicted"/>
<evidence type="ECO:0000313" key="4">
    <source>
        <dbReference type="Proteomes" id="UP000239814"/>
    </source>
</evidence>